<dbReference type="PROSITE" id="PS50110">
    <property type="entry name" value="RESPONSE_REGULATORY"/>
    <property type="match status" value="1"/>
</dbReference>
<dbReference type="PANTHER" id="PTHR32071:SF21">
    <property type="entry name" value="TRANSCRIPTIONAL REGULATORY PROTEIN FLGR"/>
    <property type="match status" value="1"/>
</dbReference>
<dbReference type="InterPro" id="IPR003593">
    <property type="entry name" value="AAA+_ATPase"/>
</dbReference>
<dbReference type="GO" id="GO:0000160">
    <property type="term" value="P:phosphorelay signal transduction system"/>
    <property type="evidence" value="ECO:0007669"/>
    <property type="project" value="InterPro"/>
</dbReference>
<dbReference type="SUPFAM" id="SSF52540">
    <property type="entry name" value="P-loop containing nucleoside triphosphate hydrolases"/>
    <property type="match status" value="1"/>
</dbReference>
<evidence type="ECO:0000313" key="10">
    <source>
        <dbReference type="Proteomes" id="UP000249417"/>
    </source>
</evidence>
<evidence type="ECO:0000256" key="5">
    <source>
        <dbReference type="ARBA" id="ARBA00023163"/>
    </source>
</evidence>
<evidence type="ECO:0000256" key="2">
    <source>
        <dbReference type="ARBA" id="ARBA00022840"/>
    </source>
</evidence>
<dbReference type="PRINTS" id="PR01590">
    <property type="entry name" value="HTHFIS"/>
</dbReference>
<feature type="modified residue" description="4-aspartylphosphate" evidence="6">
    <location>
        <position position="52"/>
    </location>
</feature>
<name>A0A2W5PZR0_9BACT</name>
<dbReference type="GO" id="GO:0005524">
    <property type="term" value="F:ATP binding"/>
    <property type="evidence" value="ECO:0007669"/>
    <property type="project" value="UniProtKB-KW"/>
</dbReference>
<dbReference type="Pfam" id="PF00158">
    <property type="entry name" value="Sigma54_activat"/>
    <property type="match status" value="1"/>
</dbReference>
<dbReference type="Pfam" id="PF02954">
    <property type="entry name" value="HTH_8"/>
    <property type="match status" value="1"/>
</dbReference>
<feature type="domain" description="Sigma-54 factor interaction" evidence="7">
    <location>
        <begin position="120"/>
        <end position="349"/>
    </location>
</feature>
<evidence type="ECO:0000259" key="7">
    <source>
        <dbReference type="PROSITE" id="PS50045"/>
    </source>
</evidence>
<keyword evidence="4" id="KW-0238">DNA-binding</keyword>
<dbReference type="SMART" id="SM00382">
    <property type="entry name" value="AAA"/>
    <property type="match status" value="1"/>
</dbReference>
<keyword evidence="6" id="KW-0597">Phosphoprotein</keyword>
<dbReference type="InterPro" id="IPR058031">
    <property type="entry name" value="AAA_lid_NorR"/>
</dbReference>
<feature type="domain" description="Response regulatory" evidence="8">
    <location>
        <begin position="2"/>
        <end position="114"/>
    </location>
</feature>
<dbReference type="Gene3D" id="1.10.10.60">
    <property type="entry name" value="Homeodomain-like"/>
    <property type="match status" value="1"/>
</dbReference>
<dbReference type="SUPFAM" id="SSF46689">
    <property type="entry name" value="Homeodomain-like"/>
    <property type="match status" value="1"/>
</dbReference>
<dbReference type="InterPro" id="IPR002078">
    <property type="entry name" value="Sigma_54_int"/>
</dbReference>
<comment type="caution">
    <text evidence="9">The sequence shown here is derived from an EMBL/GenBank/DDBJ whole genome shotgun (WGS) entry which is preliminary data.</text>
</comment>
<evidence type="ECO:0000259" key="8">
    <source>
        <dbReference type="PROSITE" id="PS50110"/>
    </source>
</evidence>
<protein>
    <submittedName>
        <fullName evidence="9">Sigma-54-dependent Fis family transcriptional regulator</fullName>
    </submittedName>
</protein>
<dbReference type="InterPro" id="IPR002197">
    <property type="entry name" value="HTH_Fis"/>
</dbReference>
<dbReference type="Gene3D" id="3.40.50.300">
    <property type="entry name" value="P-loop containing nucleotide triphosphate hydrolases"/>
    <property type="match status" value="1"/>
</dbReference>
<evidence type="ECO:0000256" key="4">
    <source>
        <dbReference type="ARBA" id="ARBA00023125"/>
    </source>
</evidence>
<proteinExistence type="predicted"/>
<dbReference type="Proteomes" id="UP000249417">
    <property type="component" value="Unassembled WGS sequence"/>
</dbReference>
<keyword evidence="3" id="KW-0805">Transcription regulation</keyword>
<dbReference type="GO" id="GO:0043565">
    <property type="term" value="F:sequence-specific DNA binding"/>
    <property type="evidence" value="ECO:0007669"/>
    <property type="project" value="InterPro"/>
</dbReference>
<dbReference type="PROSITE" id="PS00676">
    <property type="entry name" value="SIGMA54_INTERACT_2"/>
    <property type="match status" value="1"/>
</dbReference>
<gene>
    <name evidence="9" type="ORF">DI551_09900</name>
</gene>
<dbReference type="InterPro" id="IPR025662">
    <property type="entry name" value="Sigma_54_int_dom_ATP-bd_1"/>
</dbReference>
<dbReference type="Gene3D" id="1.10.8.60">
    <property type="match status" value="1"/>
</dbReference>
<keyword evidence="1" id="KW-0547">Nucleotide-binding</keyword>
<evidence type="ECO:0000256" key="6">
    <source>
        <dbReference type="PROSITE-ProRule" id="PRU00169"/>
    </source>
</evidence>
<dbReference type="InterPro" id="IPR011006">
    <property type="entry name" value="CheY-like_superfamily"/>
</dbReference>
<dbReference type="FunFam" id="3.40.50.300:FF:000006">
    <property type="entry name" value="DNA-binding transcriptional regulator NtrC"/>
    <property type="match status" value="1"/>
</dbReference>
<dbReference type="PROSITE" id="PS50045">
    <property type="entry name" value="SIGMA54_INTERACT_4"/>
    <property type="match status" value="1"/>
</dbReference>
<dbReference type="InterPro" id="IPR001789">
    <property type="entry name" value="Sig_transdc_resp-reg_receiver"/>
</dbReference>
<evidence type="ECO:0000256" key="1">
    <source>
        <dbReference type="ARBA" id="ARBA00022741"/>
    </source>
</evidence>
<dbReference type="CDD" id="cd00009">
    <property type="entry name" value="AAA"/>
    <property type="match status" value="1"/>
</dbReference>
<keyword evidence="5" id="KW-0804">Transcription</keyword>
<dbReference type="InterPro" id="IPR027417">
    <property type="entry name" value="P-loop_NTPase"/>
</dbReference>
<dbReference type="InterPro" id="IPR009057">
    <property type="entry name" value="Homeodomain-like_sf"/>
</dbReference>
<keyword evidence="2" id="KW-0067">ATP-binding</keyword>
<dbReference type="InterPro" id="IPR025943">
    <property type="entry name" value="Sigma_54_int_dom_ATP-bd_2"/>
</dbReference>
<reference evidence="9 10" key="1">
    <citation type="submission" date="2017-08" db="EMBL/GenBank/DDBJ databases">
        <title>Infants hospitalized years apart are colonized by the same room-sourced microbial strains.</title>
        <authorList>
            <person name="Brooks B."/>
            <person name="Olm M.R."/>
            <person name="Firek B.A."/>
            <person name="Baker R."/>
            <person name="Thomas B.C."/>
            <person name="Morowitz M.J."/>
            <person name="Banfield J.F."/>
        </authorList>
    </citation>
    <scope>NUCLEOTIDE SEQUENCE [LARGE SCALE GENOMIC DNA]</scope>
    <source>
        <strain evidence="9">S2_005_002_R2_29</strain>
    </source>
</reference>
<dbReference type="PANTHER" id="PTHR32071">
    <property type="entry name" value="TRANSCRIPTIONAL REGULATORY PROTEIN"/>
    <property type="match status" value="1"/>
</dbReference>
<evidence type="ECO:0000313" key="9">
    <source>
        <dbReference type="EMBL" id="PZQ44560.1"/>
    </source>
</evidence>
<evidence type="ECO:0000256" key="3">
    <source>
        <dbReference type="ARBA" id="ARBA00023015"/>
    </source>
</evidence>
<organism evidence="9 10">
    <name type="scientific">Micavibrio aeruginosavorus</name>
    <dbReference type="NCBI Taxonomy" id="349221"/>
    <lineage>
        <taxon>Bacteria</taxon>
        <taxon>Pseudomonadati</taxon>
        <taxon>Bdellovibrionota</taxon>
        <taxon>Bdellovibrionia</taxon>
        <taxon>Bdellovibrionales</taxon>
        <taxon>Pseudobdellovibrionaceae</taxon>
        <taxon>Micavibrio</taxon>
    </lineage>
</organism>
<dbReference type="GO" id="GO:0006355">
    <property type="term" value="P:regulation of DNA-templated transcription"/>
    <property type="evidence" value="ECO:0007669"/>
    <property type="project" value="InterPro"/>
</dbReference>
<accession>A0A2W5PZR0</accession>
<dbReference type="SUPFAM" id="SSF52172">
    <property type="entry name" value="CheY-like"/>
    <property type="match status" value="1"/>
</dbReference>
<dbReference type="PROSITE" id="PS00675">
    <property type="entry name" value="SIGMA54_INTERACT_1"/>
    <property type="match status" value="1"/>
</dbReference>
<dbReference type="AlphaFoldDB" id="A0A2W5PZR0"/>
<sequence>MRLMIVGHLEGYISIAGKIALQKGAKVIHCEDTEQALGALLNGKGADVVMCDVKQKIGPFVAALEENRIAIPVVACGIGSDARTAVKAIQDGAKEYVPLPPDAELIAAVLEAVTEEPSSMIANDVVMQNVLKLADKIAPSEATVLITGESGTGKEVMSRYMHKKSKRKDGPFIAVNCAAIPENLLESELFGHEKGAFTGANARRIGKFEESSGGTLLLDEVSEMHPLLQAKLLRAIQEKEITRVGSNDAVKVDVRILATSNRNLEQSVQKGEFREDLYFRLNVVNIRLPALRERPNDIIPLSKFFADKYADANGVAKKKISKAAEQKLAAYPWRGNIRELENTMHRAILMSIEDEMEPDAIHLQDSAFTASTASSAATPGKAPDPAGVGAISSAPASVGGVKNSGAVESLIGRTIADVERDMIIDTLGHCLGNRTHAANILGISIRTLRNKLSQYKDEGVEIPPAVGGGI</sequence>
<dbReference type="Pfam" id="PF25601">
    <property type="entry name" value="AAA_lid_14"/>
    <property type="match status" value="1"/>
</dbReference>
<dbReference type="Gene3D" id="3.40.50.2300">
    <property type="match status" value="1"/>
</dbReference>
<dbReference type="EMBL" id="QFQB01000087">
    <property type="protein sequence ID" value="PZQ44560.1"/>
    <property type="molecule type" value="Genomic_DNA"/>
</dbReference>